<protein>
    <recommendedName>
        <fullName evidence="3">DUF3800 domain-containing protein</fullName>
    </recommendedName>
</protein>
<dbReference type="Proteomes" id="UP000282454">
    <property type="component" value="Unassembled WGS sequence"/>
</dbReference>
<dbReference type="EMBL" id="RCDD01000001">
    <property type="protein sequence ID" value="RLK60428.1"/>
    <property type="molecule type" value="Genomic_DNA"/>
</dbReference>
<keyword evidence="2" id="KW-1185">Reference proteome</keyword>
<organism evidence="1 2">
    <name type="scientific">Actinokineospora cianjurensis</name>
    <dbReference type="NCBI Taxonomy" id="585224"/>
    <lineage>
        <taxon>Bacteria</taxon>
        <taxon>Bacillati</taxon>
        <taxon>Actinomycetota</taxon>
        <taxon>Actinomycetes</taxon>
        <taxon>Pseudonocardiales</taxon>
        <taxon>Pseudonocardiaceae</taxon>
        <taxon>Actinokineospora</taxon>
    </lineage>
</organism>
<dbReference type="OrthoDB" id="5188615at2"/>
<dbReference type="AlphaFoldDB" id="A0A421B7Z5"/>
<proteinExistence type="predicted"/>
<gene>
    <name evidence="1" type="ORF">CLV68_0932</name>
</gene>
<comment type="caution">
    <text evidence="1">The sequence shown here is derived from an EMBL/GenBank/DDBJ whole genome shotgun (WGS) entry which is preliminary data.</text>
</comment>
<reference evidence="1 2" key="1">
    <citation type="submission" date="2018-10" db="EMBL/GenBank/DDBJ databases">
        <title>Genomic Encyclopedia of Archaeal and Bacterial Type Strains, Phase II (KMG-II): from individual species to whole genera.</title>
        <authorList>
            <person name="Goeker M."/>
        </authorList>
    </citation>
    <scope>NUCLEOTIDE SEQUENCE [LARGE SCALE GENOMIC DNA]</scope>
    <source>
        <strain evidence="1 2">DSM 45657</strain>
    </source>
</reference>
<accession>A0A421B7Z5</accession>
<evidence type="ECO:0008006" key="3">
    <source>
        <dbReference type="Google" id="ProtNLM"/>
    </source>
</evidence>
<sequence length="180" mass="20439">MTLHAFVDESRRNDQYLLAAAVIDPRNLRPLRKLLTGMLMPGQRELHFKKETPTRRKAIISQLAGADAAVFVYISSCRRGEERARRQSLAQLVDNLVDLQVSRLVLDSREVRDADDKLVIRRVLGERSADTALVYEHLDSTQDALMWIADAAAWCYGAGGDWQRRIGPLLTKVVDLRDVR</sequence>
<name>A0A421B7Z5_9PSEU</name>
<evidence type="ECO:0000313" key="1">
    <source>
        <dbReference type="EMBL" id="RLK60428.1"/>
    </source>
</evidence>
<evidence type="ECO:0000313" key="2">
    <source>
        <dbReference type="Proteomes" id="UP000282454"/>
    </source>
</evidence>
<dbReference type="RefSeq" id="WP_121389305.1">
    <property type="nucleotide sequence ID" value="NZ_RCDD01000001.1"/>
</dbReference>